<dbReference type="InterPro" id="IPR040034">
    <property type="entry name" value="CENP-H"/>
</dbReference>
<evidence type="ECO:0000256" key="4">
    <source>
        <dbReference type="ARBA" id="ARBA00022838"/>
    </source>
</evidence>
<reference evidence="9" key="1">
    <citation type="thesis" date="2020" institute="ProQuest LLC" country="789 East Eisenhower Parkway, Ann Arbor, MI, USA">
        <title>Comparative Genomics and Chromosome Evolution.</title>
        <authorList>
            <person name="Mudd A.B."/>
        </authorList>
    </citation>
    <scope>NUCLEOTIDE SEQUENCE</scope>
    <source>
        <strain evidence="9">237g6f4</strain>
        <tissue evidence="9">Blood</tissue>
    </source>
</reference>
<comment type="caution">
    <text evidence="9">The sequence shown here is derived from an EMBL/GenBank/DDBJ whole genome shotgun (WGS) entry which is preliminary data.</text>
</comment>
<keyword evidence="10" id="KW-1185">Reference proteome</keyword>
<gene>
    <name evidence="9" type="ORF">GDO81_002711</name>
</gene>
<evidence type="ECO:0000256" key="2">
    <source>
        <dbReference type="ARBA" id="ARBA00004629"/>
    </source>
</evidence>
<evidence type="ECO:0000313" key="10">
    <source>
        <dbReference type="Proteomes" id="UP000824782"/>
    </source>
</evidence>
<evidence type="ECO:0000256" key="3">
    <source>
        <dbReference type="ARBA" id="ARBA00022454"/>
    </source>
</evidence>
<dbReference type="Proteomes" id="UP000824782">
    <property type="component" value="Unassembled WGS sequence"/>
</dbReference>
<accession>A0AAV7DME3</accession>
<comment type="subcellular location">
    <subcellularLocation>
        <location evidence="2">Chromosome</location>
        <location evidence="2">Centromere</location>
        <location evidence="2">Kinetochore</location>
    </subcellularLocation>
    <subcellularLocation>
        <location evidence="1">Nucleus</location>
    </subcellularLocation>
</comment>
<protein>
    <recommendedName>
        <fullName evidence="8">Centromere protein H C-terminal domain-containing protein</fullName>
    </recommendedName>
</protein>
<dbReference type="GO" id="GO:0051382">
    <property type="term" value="P:kinetochore assembly"/>
    <property type="evidence" value="ECO:0007669"/>
    <property type="project" value="InterPro"/>
</dbReference>
<organism evidence="9 10">
    <name type="scientific">Engystomops pustulosus</name>
    <name type="common">Tungara frog</name>
    <name type="synonym">Physalaemus pustulosus</name>
    <dbReference type="NCBI Taxonomy" id="76066"/>
    <lineage>
        <taxon>Eukaryota</taxon>
        <taxon>Metazoa</taxon>
        <taxon>Chordata</taxon>
        <taxon>Craniata</taxon>
        <taxon>Vertebrata</taxon>
        <taxon>Euteleostomi</taxon>
        <taxon>Amphibia</taxon>
        <taxon>Batrachia</taxon>
        <taxon>Anura</taxon>
        <taxon>Neobatrachia</taxon>
        <taxon>Hyloidea</taxon>
        <taxon>Leptodactylidae</taxon>
        <taxon>Leiuperinae</taxon>
        <taxon>Engystomops</taxon>
    </lineage>
</organism>
<evidence type="ECO:0000259" key="8">
    <source>
        <dbReference type="Pfam" id="PF05837"/>
    </source>
</evidence>
<evidence type="ECO:0000313" key="9">
    <source>
        <dbReference type="EMBL" id="KAG8598704.1"/>
    </source>
</evidence>
<keyword evidence="5" id="KW-0539">Nucleus</keyword>
<feature type="domain" description="Centromere protein H C-terminal" evidence="8">
    <location>
        <begin position="2"/>
        <end position="134"/>
    </location>
</feature>
<proteinExistence type="inferred from homology"/>
<dbReference type="GO" id="GO:0007052">
    <property type="term" value="P:mitotic spindle organization"/>
    <property type="evidence" value="ECO:0007669"/>
    <property type="project" value="TreeGrafter"/>
</dbReference>
<dbReference type="Pfam" id="PF05837">
    <property type="entry name" value="CENP-H"/>
    <property type="match status" value="1"/>
</dbReference>
<name>A0AAV7DME3_ENGPU</name>
<sequence>MQLCDAIHNKLLEKNRESQLIYNTMEHSKGLCSQIVKSQKETVTLEAKWIEVRKRRMELKETCTKVLAELRAMKESENNFFAQMDDGKIRKINKYIAKEIDIVTVIQNVFQRLILGSSVNWAEDPKLKEIVLKLGQNPASS</sequence>
<dbReference type="GO" id="GO:0043515">
    <property type="term" value="F:kinetochore binding"/>
    <property type="evidence" value="ECO:0007669"/>
    <property type="project" value="TreeGrafter"/>
</dbReference>
<comment type="similarity">
    <text evidence="7">Belongs to the CENP-H/MCM16 family.</text>
</comment>
<evidence type="ECO:0000256" key="7">
    <source>
        <dbReference type="ARBA" id="ARBA00025735"/>
    </source>
</evidence>
<dbReference type="PANTHER" id="PTHR48122:SF1">
    <property type="entry name" value="CENTROMERE PROTEIN H"/>
    <property type="match status" value="1"/>
</dbReference>
<evidence type="ECO:0000256" key="1">
    <source>
        <dbReference type="ARBA" id="ARBA00004123"/>
    </source>
</evidence>
<dbReference type="GO" id="GO:0000776">
    <property type="term" value="C:kinetochore"/>
    <property type="evidence" value="ECO:0007669"/>
    <property type="project" value="UniProtKB-KW"/>
</dbReference>
<dbReference type="EMBL" id="WNYA01000001">
    <property type="protein sequence ID" value="KAG8598704.1"/>
    <property type="molecule type" value="Genomic_DNA"/>
</dbReference>
<dbReference type="PANTHER" id="PTHR48122">
    <property type="entry name" value="CENTROMERE PROTEIN H"/>
    <property type="match status" value="1"/>
</dbReference>
<dbReference type="AlphaFoldDB" id="A0AAV7DME3"/>
<evidence type="ECO:0000256" key="5">
    <source>
        <dbReference type="ARBA" id="ARBA00023242"/>
    </source>
</evidence>
<dbReference type="GO" id="GO:0005634">
    <property type="term" value="C:nucleus"/>
    <property type="evidence" value="ECO:0007669"/>
    <property type="project" value="UniProtKB-SubCell"/>
</dbReference>
<dbReference type="InterPro" id="IPR008426">
    <property type="entry name" value="CENP-H_C"/>
</dbReference>
<keyword evidence="6" id="KW-0137">Centromere</keyword>
<keyword evidence="3" id="KW-0158">Chromosome</keyword>
<evidence type="ECO:0000256" key="6">
    <source>
        <dbReference type="ARBA" id="ARBA00023328"/>
    </source>
</evidence>
<keyword evidence="4" id="KW-0995">Kinetochore</keyword>
<dbReference type="GO" id="GO:0007059">
    <property type="term" value="P:chromosome segregation"/>
    <property type="evidence" value="ECO:0007669"/>
    <property type="project" value="TreeGrafter"/>
</dbReference>